<comment type="caution">
    <text evidence="2">The sequence shown here is derived from an EMBL/GenBank/DDBJ whole genome shotgun (WGS) entry which is preliminary data.</text>
</comment>
<accession>A0A398B5W6</accession>
<evidence type="ECO:0000313" key="2">
    <source>
        <dbReference type="EMBL" id="RID85217.1"/>
    </source>
</evidence>
<feature type="compositionally biased region" description="Acidic residues" evidence="1">
    <location>
        <begin position="70"/>
        <end position="87"/>
    </location>
</feature>
<keyword evidence="3" id="KW-1185">Reference proteome</keyword>
<dbReference type="EMBL" id="QWVS01000020">
    <property type="protein sequence ID" value="RID85217.1"/>
    <property type="molecule type" value="Genomic_DNA"/>
</dbReference>
<evidence type="ECO:0000313" key="3">
    <source>
        <dbReference type="Proteomes" id="UP000266016"/>
    </source>
</evidence>
<dbReference type="RefSeq" id="WP_142920449.1">
    <property type="nucleotide sequence ID" value="NZ_QWVS01000020.1"/>
</dbReference>
<feature type="non-terminal residue" evidence="2">
    <location>
        <position position="87"/>
    </location>
</feature>
<dbReference type="Proteomes" id="UP000266016">
    <property type="component" value="Unassembled WGS sequence"/>
</dbReference>
<evidence type="ECO:0000256" key="1">
    <source>
        <dbReference type="SAM" id="MobiDB-lite"/>
    </source>
</evidence>
<name>A0A398B5W6_9BACI</name>
<organism evidence="2 3">
    <name type="scientific">Peribacillus asahii</name>
    <dbReference type="NCBI Taxonomy" id="228899"/>
    <lineage>
        <taxon>Bacteria</taxon>
        <taxon>Bacillati</taxon>
        <taxon>Bacillota</taxon>
        <taxon>Bacilli</taxon>
        <taxon>Bacillales</taxon>
        <taxon>Bacillaceae</taxon>
        <taxon>Peribacillus</taxon>
    </lineage>
</organism>
<feature type="region of interest" description="Disordered" evidence="1">
    <location>
        <begin position="65"/>
        <end position="87"/>
    </location>
</feature>
<protein>
    <submittedName>
        <fullName evidence="2">Uncharacterized protein</fullName>
    </submittedName>
</protein>
<gene>
    <name evidence="2" type="ORF">D1953_11975</name>
</gene>
<proteinExistence type="predicted"/>
<reference evidence="2 3" key="1">
    <citation type="submission" date="2018-08" db="EMBL/GenBank/DDBJ databases">
        <title>Bacillus jemisoniae sp. nov., Bacillus chryseoplanitiae sp. nov., Bacillus resnikiae sp. nov., and Bacillus frankliniae sp. nov., isolated from Viking spacecraft and associated surfaces.</title>
        <authorList>
            <person name="Seuylemezian A."/>
            <person name="Vaishampayan P."/>
        </authorList>
    </citation>
    <scope>NUCLEOTIDE SEQUENCE [LARGE SCALE GENOMIC DNA]</scope>
    <source>
        <strain evidence="2 3">MA001</strain>
    </source>
</reference>
<dbReference type="AlphaFoldDB" id="A0A398B5W6"/>
<sequence>MKDFSQQGNNHSSFRKAAYLYKHFKEGVNKQEQEGRKVEDEFIEDTDLDVLAEVTPEDQTFETVTATQEENLEDEIYEEESSGYEEE</sequence>